<sequence>MSSENNNVYRMGNKNMTNIHKKLHNACNQSKSVQKAKKNKGMPFDPLLHDDVQRVAMDALLSNNLYPTCSYITDVTDRFVIVTCSMRITDIDDPTSFIVIDGCTAMGGLDKYGTGQAMSYSKKYAFLNALNLKTGMDLEDGYNAKPFEKNSVEKSTEPTYMDDEVDVEEIMNRIKQTKTDKQLMSVKNQVRSVVNHLKNNNFKAYEQIRDLCSEHEVKLTNNQS</sequence>
<evidence type="ECO:0008006" key="2">
    <source>
        <dbReference type="Google" id="ProtNLM"/>
    </source>
</evidence>
<protein>
    <recommendedName>
        <fullName evidence="2">Essential recombination function protein</fullName>
    </recommendedName>
</protein>
<dbReference type="InterPro" id="IPR007499">
    <property type="entry name" value="ERF_bacteria_virus"/>
</dbReference>
<evidence type="ECO:0000313" key="1">
    <source>
        <dbReference type="EMBL" id="AKH48485.1"/>
    </source>
</evidence>
<organism evidence="1">
    <name type="scientific">uncultured marine virus</name>
    <dbReference type="NCBI Taxonomy" id="186617"/>
    <lineage>
        <taxon>Viruses</taxon>
        <taxon>environmental samples</taxon>
    </lineage>
</organism>
<reference evidence="1" key="2">
    <citation type="submission" date="2015-03" db="EMBL/GenBank/DDBJ databases">
        <authorList>
            <person name="Chow C.-E.T."/>
            <person name="Winget D.M."/>
            <person name="White R.A.III."/>
            <person name="Hallam S.J."/>
            <person name="Suttle C.A."/>
        </authorList>
    </citation>
    <scope>NUCLEOTIDE SEQUENCE</scope>
    <source>
        <strain evidence="1">Oxic1_9</strain>
    </source>
</reference>
<proteinExistence type="predicted"/>
<accession>A0A0F7L9B4</accession>
<dbReference type="EMBL" id="KR029604">
    <property type="protein sequence ID" value="AKH48485.1"/>
    <property type="molecule type" value="Genomic_DNA"/>
</dbReference>
<dbReference type="Pfam" id="PF04404">
    <property type="entry name" value="ERF"/>
    <property type="match status" value="1"/>
</dbReference>
<name>A0A0F7L9B4_9VIRU</name>
<reference evidence="1" key="1">
    <citation type="journal article" date="2015" name="Front. Microbiol.">
        <title>Combining genomic sequencing methods to explore viral diversity and reveal potential virus-host interactions.</title>
        <authorList>
            <person name="Chow C.E."/>
            <person name="Winget D.M."/>
            <person name="White R.A.III."/>
            <person name="Hallam S.J."/>
            <person name="Suttle C.A."/>
        </authorList>
    </citation>
    <scope>NUCLEOTIDE SEQUENCE</scope>
    <source>
        <strain evidence="1">Oxic1_9</strain>
    </source>
</reference>